<reference evidence="8" key="1">
    <citation type="journal article" date="2020" name="Stud. Mycol.">
        <title>101 Dothideomycetes genomes: a test case for predicting lifestyles and emergence of pathogens.</title>
        <authorList>
            <person name="Haridas S."/>
            <person name="Albert R."/>
            <person name="Binder M."/>
            <person name="Bloem J."/>
            <person name="Labutti K."/>
            <person name="Salamov A."/>
            <person name="Andreopoulos B."/>
            <person name="Baker S."/>
            <person name="Barry K."/>
            <person name="Bills G."/>
            <person name="Bluhm B."/>
            <person name="Cannon C."/>
            <person name="Castanera R."/>
            <person name="Culley D."/>
            <person name="Daum C."/>
            <person name="Ezra D."/>
            <person name="Gonzalez J."/>
            <person name="Henrissat B."/>
            <person name="Kuo A."/>
            <person name="Liang C."/>
            <person name="Lipzen A."/>
            <person name="Lutzoni F."/>
            <person name="Magnuson J."/>
            <person name="Mondo S."/>
            <person name="Nolan M."/>
            <person name="Ohm R."/>
            <person name="Pangilinan J."/>
            <person name="Park H.-J."/>
            <person name="Ramirez L."/>
            <person name="Alfaro M."/>
            <person name="Sun H."/>
            <person name="Tritt A."/>
            <person name="Yoshinaga Y."/>
            <person name="Zwiers L.-H."/>
            <person name="Turgeon B."/>
            <person name="Goodwin S."/>
            <person name="Spatafora J."/>
            <person name="Crous P."/>
            <person name="Grigoriev I."/>
        </authorList>
    </citation>
    <scope>NUCLEOTIDE SEQUENCE</scope>
    <source>
        <strain evidence="8">Tuck. ex Michener</strain>
    </source>
</reference>
<dbReference type="PANTHER" id="PTHR23504:SF16">
    <property type="entry name" value="TRANSPORTER, PUTATIVE (AFU_ORTHOLOGUE AFUA_1G13970)-RELATED"/>
    <property type="match status" value="1"/>
</dbReference>
<dbReference type="Proteomes" id="UP000800092">
    <property type="component" value="Unassembled WGS sequence"/>
</dbReference>
<dbReference type="GO" id="GO:0022857">
    <property type="term" value="F:transmembrane transporter activity"/>
    <property type="evidence" value="ECO:0007669"/>
    <property type="project" value="InterPro"/>
</dbReference>
<keyword evidence="3 7" id="KW-0812">Transmembrane</keyword>
<evidence type="ECO:0000256" key="1">
    <source>
        <dbReference type="ARBA" id="ARBA00004141"/>
    </source>
</evidence>
<keyword evidence="2" id="KW-0813">Transport</keyword>
<evidence type="ECO:0000256" key="4">
    <source>
        <dbReference type="ARBA" id="ARBA00022989"/>
    </source>
</evidence>
<evidence type="ECO:0000256" key="7">
    <source>
        <dbReference type="SAM" id="Phobius"/>
    </source>
</evidence>
<dbReference type="Gene3D" id="1.20.1250.20">
    <property type="entry name" value="MFS general substrate transporter like domains"/>
    <property type="match status" value="2"/>
</dbReference>
<feature type="transmembrane region" description="Helical" evidence="7">
    <location>
        <begin position="672"/>
        <end position="692"/>
    </location>
</feature>
<evidence type="ECO:0000256" key="2">
    <source>
        <dbReference type="ARBA" id="ARBA00022448"/>
    </source>
</evidence>
<organism evidence="8 9">
    <name type="scientific">Viridothelium virens</name>
    <name type="common">Speckled blister lichen</name>
    <name type="synonym">Trypethelium virens</name>
    <dbReference type="NCBI Taxonomy" id="1048519"/>
    <lineage>
        <taxon>Eukaryota</taxon>
        <taxon>Fungi</taxon>
        <taxon>Dikarya</taxon>
        <taxon>Ascomycota</taxon>
        <taxon>Pezizomycotina</taxon>
        <taxon>Dothideomycetes</taxon>
        <taxon>Dothideomycetes incertae sedis</taxon>
        <taxon>Trypetheliales</taxon>
        <taxon>Trypetheliaceae</taxon>
        <taxon>Viridothelium</taxon>
    </lineage>
</organism>
<feature type="transmembrane region" description="Helical" evidence="7">
    <location>
        <begin position="287"/>
        <end position="309"/>
    </location>
</feature>
<protein>
    <submittedName>
        <fullName evidence="8">MFS general substrate transporter</fullName>
    </submittedName>
</protein>
<evidence type="ECO:0000256" key="6">
    <source>
        <dbReference type="SAM" id="MobiDB-lite"/>
    </source>
</evidence>
<dbReference type="PANTHER" id="PTHR23504">
    <property type="entry name" value="MAJOR FACILITATOR SUPERFAMILY DOMAIN-CONTAINING PROTEIN 10"/>
    <property type="match status" value="1"/>
</dbReference>
<accession>A0A6A6H0B7</accession>
<feature type="compositionally biased region" description="Low complexity" evidence="6">
    <location>
        <begin position="46"/>
        <end position="68"/>
    </location>
</feature>
<proteinExistence type="predicted"/>
<gene>
    <name evidence="8" type="ORF">EV356DRAFT_579298</name>
</gene>
<keyword evidence="4 7" id="KW-1133">Transmembrane helix</keyword>
<evidence type="ECO:0000256" key="5">
    <source>
        <dbReference type="ARBA" id="ARBA00023136"/>
    </source>
</evidence>
<comment type="subcellular location">
    <subcellularLocation>
        <location evidence="1">Membrane</location>
        <topology evidence="1">Multi-pass membrane protein</topology>
    </subcellularLocation>
</comment>
<dbReference type="SUPFAM" id="SSF103473">
    <property type="entry name" value="MFS general substrate transporter"/>
    <property type="match status" value="2"/>
</dbReference>
<sequence length="710" mass="76652">MGYHTRSVSGSQYFDEDHRVSLSARSPHLPQSSTFNFSPVDEERSAFPPASPSSFSPSSTSTRSAASPLAPGTLAMERSGGGRRYSSAAEAQASWLGMPNKDQLAILMLSRIVDFFQQASIQTYMVHQLKSFDASLPDSTISHQAGVLQGAFTAAQIVTSVLWGRTADSAWSGRKMVLLIGLVGTGISCVGVGFSTSFAQATWWRMVGGGINGTVGAARTMLAESVPKQYHSRAFLLLPLAFNIANMIGPVLGSMLVDPVSSFPKFFGPHSVFGGPDGVEWMARHPYALTNLMSAMLQFICAGFVFLYLRETLISRVSSKQPALRDVIQTFVQKWTRKSGGILTRPSGGRTKSARTLDIQSQGLLENSDDDVELPDMHDKHHNSVLSQVRNEKPVHRLPFSRIWTTNVIFTLLSTAIFDFHMGAFASLWLLFLSTPRTLHSSDPDFIPAPVDDVDVDFSNLGQMEGDDLSFEPPEFDLSPDGADTLPRKLLKRGAIHGHGIIKRSLGLGASFFQPRSVDDPPVGGLAFPPQTIGFAMASIGVIGVLLQFLLYPKVNARYGLMRCFRASLFLFPPAYFLAPMVSLLPSASLAPDPASGFFIWLGIAAVVFLQVAARTFALPASIILLNNSSPHPSVLGTIHGLGQGVSATFRTLGPIAAGWWFGVGLERGSVGFAWTIVSAISVFGCVVSWWVKNGNGHEILLPGEDGPQD</sequence>
<feature type="transmembrane region" description="Helical" evidence="7">
    <location>
        <begin position="202"/>
        <end position="222"/>
    </location>
</feature>
<feature type="transmembrane region" description="Helical" evidence="7">
    <location>
        <begin position="564"/>
        <end position="586"/>
    </location>
</feature>
<dbReference type="AlphaFoldDB" id="A0A6A6H0B7"/>
<keyword evidence="9" id="KW-1185">Reference proteome</keyword>
<feature type="transmembrane region" description="Helical" evidence="7">
    <location>
        <begin position="598"/>
        <end position="627"/>
    </location>
</feature>
<dbReference type="GO" id="GO:0016020">
    <property type="term" value="C:membrane"/>
    <property type="evidence" value="ECO:0007669"/>
    <property type="project" value="UniProtKB-SubCell"/>
</dbReference>
<dbReference type="OrthoDB" id="10262656at2759"/>
<feature type="region of interest" description="Disordered" evidence="6">
    <location>
        <begin position="22"/>
        <end position="83"/>
    </location>
</feature>
<dbReference type="Pfam" id="PF07690">
    <property type="entry name" value="MFS_1"/>
    <property type="match status" value="1"/>
</dbReference>
<feature type="transmembrane region" description="Helical" evidence="7">
    <location>
        <begin position="176"/>
        <end position="196"/>
    </location>
</feature>
<dbReference type="InterPro" id="IPR011701">
    <property type="entry name" value="MFS"/>
</dbReference>
<dbReference type="InterPro" id="IPR036259">
    <property type="entry name" value="MFS_trans_sf"/>
</dbReference>
<evidence type="ECO:0000313" key="9">
    <source>
        <dbReference type="Proteomes" id="UP000800092"/>
    </source>
</evidence>
<evidence type="ECO:0000313" key="8">
    <source>
        <dbReference type="EMBL" id="KAF2231339.1"/>
    </source>
</evidence>
<name>A0A6A6H0B7_VIRVR</name>
<feature type="transmembrane region" description="Helical" evidence="7">
    <location>
        <begin position="408"/>
        <end position="432"/>
    </location>
</feature>
<dbReference type="EMBL" id="ML991828">
    <property type="protein sequence ID" value="KAF2231339.1"/>
    <property type="molecule type" value="Genomic_DNA"/>
</dbReference>
<evidence type="ECO:0000256" key="3">
    <source>
        <dbReference type="ARBA" id="ARBA00022692"/>
    </source>
</evidence>
<keyword evidence="5 7" id="KW-0472">Membrane</keyword>
<feature type="transmembrane region" description="Helical" evidence="7">
    <location>
        <begin position="234"/>
        <end position="257"/>
    </location>
</feature>
<feature type="transmembrane region" description="Helical" evidence="7">
    <location>
        <begin position="533"/>
        <end position="552"/>
    </location>
</feature>